<evidence type="ECO:0000256" key="1">
    <source>
        <dbReference type="SAM" id="MobiDB-lite"/>
    </source>
</evidence>
<feature type="compositionally biased region" description="Low complexity" evidence="1">
    <location>
        <begin position="19"/>
        <end position="44"/>
    </location>
</feature>
<dbReference type="AlphaFoldDB" id="U6LSY6"/>
<feature type="region of interest" description="Disordered" evidence="1">
    <location>
        <begin position="1"/>
        <end position="44"/>
    </location>
</feature>
<protein>
    <submittedName>
        <fullName evidence="2">Uncharacterized protein</fullName>
    </submittedName>
</protein>
<dbReference type="EMBL" id="HG712994">
    <property type="protein sequence ID" value="CDJ51719.1"/>
    <property type="molecule type" value="Genomic_DNA"/>
</dbReference>
<evidence type="ECO:0000313" key="2">
    <source>
        <dbReference type="EMBL" id="CDJ51719.1"/>
    </source>
</evidence>
<reference evidence="2" key="2">
    <citation type="submission" date="2013-10" db="EMBL/GenBank/DDBJ databases">
        <authorList>
            <person name="Aslett M."/>
        </authorList>
    </citation>
    <scope>NUCLEOTIDE SEQUENCE [LARGE SCALE GENOMIC DNA]</scope>
    <source>
        <strain evidence="2">Houghton</strain>
    </source>
</reference>
<reference evidence="2" key="1">
    <citation type="submission" date="2013-10" db="EMBL/GenBank/DDBJ databases">
        <title>Genomic analysis of the causative agents of coccidiosis in chickens.</title>
        <authorList>
            <person name="Reid A.J."/>
            <person name="Blake D."/>
            <person name="Billington K."/>
            <person name="Browne H."/>
            <person name="Dunn M."/>
            <person name="Hung S."/>
            <person name="Kawahara F."/>
            <person name="Miranda-Saavedra D."/>
            <person name="Mourier T."/>
            <person name="Nagra H."/>
            <person name="Otto T.D."/>
            <person name="Rawlings N."/>
            <person name="Sanchez A."/>
            <person name="Sanders M."/>
            <person name="Subramaniam C."/>
            <person name="Tay Y."/>
            <person name="Dear P."/>
            <person name="Doerig C."/>
            <person name="Gruber A."/>
            <person name="Parkinson J."/>
            <person name="Shirley M."/>
            <person name="Wan K.L."/>
            <person name="Berriman M."/>
            <person name="Tomley F."/>
            <person name="Pain A."/>
        </authorList>
    </citation>
    <scope>NUCLEOTIDE SEQUENCE [LARGE SCALE GENOMIC DNA]</scope>
    <source>
        <strain evidence="2">Houghton</strain>
    </source>
</reference>
<gene>
    <name evidence="2" type="ORF">EBH_0001640</name>
</gene>
<evidence type="ECO:0000313" key="3">
    <source>
        <dbReference type="Proteomes" id="UP000030750"/>
    </source>
</evidence>
<dbReference type="OrthoDB" id="347654at2759"/>
<accession>U6LSY6</accession>
<keyword evidence="3" id="KW-1185">Reference proteome</keyword>
<name>U6LSY6_9EIME</name>
<organism evidence="2 3">
    <name type="scientific">Eimeria brunetti</name>
    <dbReference type="NCBI Taxonomy" id="51314"/>
    <lineage>
        <taxon>Eukaryota</taxon>
        <taxon>Sar</taxon>
        <taxon>Alveolata</taxon>
        <taxon>Apicomplexa</taxon>
        <taxon>Conoidasida</taxon>
        <taxon>Coccidia</taxon>
        <taxon>Eucoccidiorida</taxon>
        <taxon>Eimeriorina</taxon>
        <taxon>Eimeriidae</taxon>
        <taxon>Eimeria</taxon>
    </lineage>
</organism>
<proteinExistence type="predicted"/>
<sequence>MLQSLLPIPPPPPSDSPETESTAADATSSTGSSSTAEAPASPVPAAAAAAATAAADGGCAGPAAAAAEASGKRQIRVGLAALQWHAVNSLEEALGPTAKQVFAAMQGLGSGSASHGFLSSNPVLQYIRCSGGPAPKHVQREVLNAVHTRLWRREPPFFCVPEVRLATVADACHPISKLTSFTGERFTRPGERIWVFGAPYPVAVWVGPPIKVKGEFKVLGIRTGEFLTPAEGTEVAKELQPTGQYDSIRTCDIYPDASDAQGQWRQRVADALKAARVPCDPREEEFGFKRFSRGCTDSGSSIVPFVAVPLKGLEFSSIRKACPLAFVQHTGERLLGAEVLRGPWAKWRRQRSTVCVHQEPLNMGDELCLNMLQFPGFLTDTFLATLGLIKRRRANAESVLENLRLQGYTSPQWLQRCLLLKYPLNYEDICSWGSLETLRLLELVSRHNTNGPRSVTLLSRVGLNSGPSNKDTEGTLSSSSHAGLTCFMQWHVAHNSACREEVEALLAGEASLPLCSCPSSIKLRRIALRLLRLPEAYASLPPHELGPLLESHWVVVEGAEMEEGACVMQRLLRARDCCRLCYKTHPVAKAFPHMDWRHKPPLEEGEAS</sequence>
<dbReference type="Proteomes" id="UP000030750">
    <property type="component" value="Unassembled WGS sequence"/>
</dbReference>
<dbReference type="VEuPathDB" id="ToxoDB:EBH_0001640"/>